<name>A0ABS5XSF2_9MICO</name>
<organism evidence="1 2">
    <name type="scientific">Microbacterium flavum</name>
    <dbReference type="NCBI Taxonomy" id="415216"/>
    <lineage>
        <taxon>Bacteria</taxon>
        <taxon>Bacillati</taxon>
        <taxon>Actinomycetota</taxon>
        <taxon>Actinomycetes</taxon>
        <taxon>Micrococcales</taxon>
        <taxon>Microbacteriaceae</taxon>
        <taxon>Microbacterium</taxon>
    </lineage>
</organism>
<dbReference type="RefSeq" id="WP_215486720.1">
    <property type="nucleotide sequence ID" value="NZ_BAAAPJ010000002.1"/>
</dbReference>
<gene>
    <name evidence="1" type="ORF">J0P97_05165</name>
</gene>
<protein>
    <submittedName>
        <fullName evidence="1">Uncharacterized protein</fullName>
    </submittedName>
</protein>
<proteinExistence type="predicted"/>
<keyword evidence="2" id="KW-1185">Reference proteome</keyword>
<accession>A0ABS5XSF2</accession>
<sequence>MDLALRRLQAQREVVNFEMKEQWLYRHRKLTVIFDGHADQMRETQILARRLGQAYDNAVVMSVNPSEPDEVRLLSQQTTVAMGAQMLGLHGQRGDLLIGLARVFQLGEVTPDVALWRSLEA</sequence>
<evidence type="ECO:0000313" key="2">
    <source>
        <dbReference type="Proteomes" id="UP000740605"/>
    </source>
</evidence>
<dbReference type="EMBL" id="JAFLHG010000004">
    <property type="protein sequence ID" value="MBT8797457.1"/>
    <property type="molecule type" value="Genomic_DNA"/>
</dbReference>
<comment type="caution">
    <text evidence="1">The sequence shown here is derived from an EMBL/GenBank/DDBJ whole genome shotgun (WGS) entry which is preliminary data.</text>
</comment>
<evidence type="ECO:0000313" key="1">
    <source>
        <dbReference type="EMBL" id="MBT8797457.1"/>
    </source>
</evidence>
<dbReference type="Proteomes" id="UP000740605">
    <property type="component" value="Unassembled WGS sequence"/>
</dbReference>
<reference evidence="1 2" key="1">
    <citation type="submission" date="2021-03" db="EMBL/GenBank/DDBJ databases">
        <title>Microbacterium pauli sp. nov., isolated from microfiltered milk.</title>
        <authorList>
            <person name="Bellassi P."/>
            <person name="Fontana A."/>
            <person name="Callegari M.L."/>
            <person name="Lorenzo M."/>
            <person name="Cappa F."/>
        </authorList>
    </citation>
    <scope>NUCLEOTIDE SEQUENCE [LARGE SCALE GENOMIC DNA]</scope>
    <source>
        <strain evidence="1 2">DSM 18909</strain>
    </source>
</reference>